<dbReference type="GO" id="GO:0042398">
    <property type="term" value="P:modified amino acid biosynthetic process"/>
    <property type="evidence" value="ECO:0007669"/>
    <property type="project" value="InterPro"/>
</dbReference>
<reference evidence="1 2" key="1">
    <citation type="submission" date="2019-02" db="EMBL/GenBank/DDBJ databases">
        <title>Deep-cultivation of Planctomycetes and their phenomic and genomic characterization uncovers novel biology.</title>
        <authorList>
            <person name="Wiegand S."/>
            <person name="Jogler M."/>
            <person name="Boedeker C."/>
            <person name="Pinto D."/>
            <person name="Vollmers J."/>
            <person name="Rivas-Marin E."/>
            <person name="Kohn T."/>
            <person name="Peeters S.H."/>
            <person name="Heuer A."/>
            <person name="Rast P."/>
            <person name="Oberbeckmann S."/>
            <person name="Bunk B."/>
            <person name="Jeske O."/>
            <person name="Meyerdierks A."/>
            <person name="Storesund J.E."/>
            <person name="Kallscheuer N."/>
            <person name="Luecker S."/>
            <person name="Lage O.M."/>
            <person name="Pohl T."/>
            <person name="Merkel B.J."/>
            <person name="Hornburger P."/>
            <person name="Mueller R.-W."/>
            <person name="Bruemmer F."/>
            <person name="Labrenz M."/>
            <person name="Spormann A.M."/>
            <person name="Op den Camp H."/>
            <person name="Overmann J."/>
            <person name="Amann R."/>
            <person name="Jetten M.S.M."/>
            <person name="Mascher T."/>
            <person name="Medema M.H."/>
            <person name="Devos D.P."/>
            <person name="Kaster A.-K."/>
            <person name="Ovreas L."/>
            <person name="Rohde M."/>
            <person name="Galperin M.Y."/>
            <person name="Jogler C."/>
        </authorList>
    </citation>
    <scope>NUCLEOTIDE SEQUENCE [LARGE SCALE GENOMIC DNA]</scope>
    <source>
        <strain evidence="1 2">Mal4</strain>
    </source>
</reference>
<evidence type="ECO:0000313" key="1">
    <source>
        <dbReference type="EMBL" id="QDU35864.1"/>
    </source>
</evidence>
<dbReference type="Proteomes" id="UP000320496">
    <property type="component" value="Chromosome"/>
</dbReference>
<organism evidence="1 2">
    <name type="scientific">Maioricimonas rarisocia</name>
    <dbReference type="NCBI Taxonomy" id="2528026"/>
    <lineage>
        <taxon>Bacteria</taxon>
        <taxon>Pseudomonadati</taxon>
        <taxon>Planctomycetota</taxon>
        <taxon>Planctomycetia</taxon>
        <taxon>Planctomycetales</taxon>
        <taxon>Planctomycetaceae</taxon>
        <taxon>Maioricimonas</taxon>
    </lineage>
</organism>
<accession>A0A517Z039</accession>
<dbReference type="PANTHER" id="PTHR36510">
    <property type="entry name" value="GLUTAMATE--CYSTEINE LIGASE 2-RELATED"/>
    <property type="match status" value="1"/>
</dbReference>
<dbReference type="GO" id="GO:0004357">
    <property type="term" value="F:glutamate-cysteine ligase activity"/>
    <property type="evidence" value="ECO:0007669"/>
    <property type="project" value="InterPro"/>
</dbReference>
<protein>
    <submittedName>
        <fullName evidence="1">Carboxylate-amine ligase YbdK</fullName>
    </submittedName>
</protein>
<dbReference type="InterPro" id="IPR050141">
    <property type="entry name" value="GCL_type2/YbdK_subfam"/>
</dbReference>
<dbReference type="RefSeq" id="WP_145366558.1">
    <property type="nucleotide sequence ID" value="NZ_CP036275.1"/>
</dbReference>
<dbReference type="InterPro" id="IPR014746">
    <property type="entry name" value="Gln_synth/guanido_kin_cat_dom"/>
</dbReference>
<dbReference type="AlphaFoldDB" id="A0A517Z039"/>
<keyword evidence="2" id="KW-1185">Reference proteome</keyword>
<keyword evidence="1" id="KW-0436">Ligase</keyword>
<evidence type="ECO:0000313" key="2">
    <source>
        <dbReference type="Proteomes" id="UP000320496"/>
    </source>
</evidence>
<dbReference type="EMBL" id="CP036275">
    <property type="protein sequence ID" value="QDU35864.1"/>
    <property type="molecule type" value="Genomic_DNA"/>
</dbReference>
<dbReference type="KEGG" id="mri:Mal4_01460"/>
<dbReference type="PANTHER" id="PTHR36510:SF1">
    <property type="entry name" value="GLUTAMATE--CYSTEINE LIGASE 2-RELATED"/>
    <property type="match status" value="1"/>
</dbReference>
<dbReference type="OrthoDB" id="9804786at2"/>
<name>A0A517Z039_9PLAN</name>
<dbReference type="Pfam" id="PF04107">
    <property type="entry name" value="GCS2"/>
    <property type="match status" value="1"/>
</dbReference>
<dbReference type="SUPFAM" id="SSF55931">
    <property type="entry name" value="Glutamine synthetase/guanido kinase"/>
    <property type="match status" value="1"/>
</dbReference>
<dbReference type="InterPro" id="IPR006336">
    <property type="entry name" value="GCS2"/>
</dbReference>
<sequence length="411" mass="45627">MTEPVSLSLFEGFGVELEYMIVDSKTLNVRPIADHVLHHVAGRYESEVERGPLAWSNELALHVLELKTNGPAGTLSPLAAQFHSDACDVNRILASEGARLMPTAMHPWMDPHTEMQLWPHEHSPFYETFDRIFDCRGHGWANLQSMHINLPFAADDEFGRLHAAIRLLLPLLPALAASSPLMDSQATGRLDNRLHVYRSNARRIPSVTGRVIPEPAYTRGDYDRQIFQPMYADIAPLDPEGILQDEFLNARGAIARFCRNTIEIRVIDVQECPQADLAICAAVVSVLRRMVSETWTSSTDQKSVPIEPLERVLLATIDTADGAVIDDAEYLRHFGIAGGSPSASELWQHLVETAPTDDWPPGARDALQVILSKGCLSRRILGRAGPEPSHDELRTVYAELCDCLAHNELLS</sequence>
<dbReference type="Gene3D" id="3.30.590.20">
    <property type="match status" value="1"/>
</dbReference>
<gene>
    <name evidence="1" type="primary">ybdK_1</name>
    <name evidence="1" type="ORF">Mal4_01460</name>
</gene>
<proteinExistence type="predicted"/>